<evidence type="ECO:0000313" key="4">
    <source>
        <dbReference type="Proteomes" id="UP000078542"/>
    </source>
</evidence>
<name>A0A195C417_9HYME</name>
<keyword evidence="3" id="KW-0378">Hydrolase</keyword>
<feature type="non-terminal residue" evidence="3">
    <location>
        <position position="1"/>
    </location>
</feature>
<dbReference type="InterPro" id="IPR001910">
    <property type="entry name" value="Inosine/uridine_hydrolase_dom"/>
</dbReference>
<dbReference type="PANTHER" id="PTHR46190">
    <property type="entry name" value="SI:CH211-201H21.5-RELATED"/>
    <property type="match status" value="1"/>
</dbReference>
<dbReference type="InterPro" id="IPR052775">
    <property type="entry name" value="IUN_hydrolase"/>
</dbReference>
<evidence type="ECO:0000313" key="3">
    <source>
        <dbReference type="EMBL" id="KYM94921.1"/>
    </source>
</evidence>
<feature type="domain" description="Inosine/uridine-preferring nucleoside hydrolase" evidence="2">
    <location>
        <begin position="5"/>
        <end position="293"/>
    </location>
</feature>
<evidence type="ECO:0000256" key="1">
    <source>
        <dbReference type="ARBA" id="ARBA00009176"/>
    </source>
</evidence>
<dbReference type="Pfam" id="PF01156">
    <property type="entry name" value="IU_nuc_hydro"/>
    <property type="match status" value="1"/>
</dbReference>
<reference evidence="3 4" key="1">
    <citation type="submission" date="2016-03" db="EMBL/GenBank/DDBJ databases">
        <title>Cyphomyrmex costatus WGS genome.</title>
        <authorList>
            <person name="Nygaard S."/>
            <person name="Hu H."/>
            <person name="Boomsma J."/>
            <person name="Zhang G."/>
        </authorList>
    </citation>
    <scope>NUCLEOTIDE SEQUENCE [LARGE SCALE GENOMIC DNA]</scope>
    <source>
        <strain evidence="3">MS0001</strain>
        <tissue evidence="3">Whole body</tissue>
    </source>
</reference>
<proteinExistence type="inferred from homology"/>
<dbReference type="SUPFAM" id="SSF53590">
    <property type="entry name" value="Nucleoside hydrolase"/>
    <property type="match status" value="1"/>
</dbReference>
<dbReference type="STRING" id="456900.A0A195C417"/>
<protein>
    <submittedName>
        <fullName evidence="3">Inosine-uridine preferring nucleoside hydrolase</fullName>
    </submittedName>
</protein>
<dbReference type="EMBL" id="KQ978344">
    <property type="protein sequence ID" value="KYM94921.1"/>
    <property type="molecule type" value="Genomic_DNA"/>
</dbReference>
<dbReference type="InterPro" id="IPR036452">
    <property type="entry name" value="Ribo_hydro-like"/>
</dbReference>
<sequence length="333" mass="37250">APRKILIDTDPGGDDALALLLALMYEAQTHDIEILAIGVTYGNTYLETTTINTLKTLTVANKKKLVYAGAKKPLINKYEFDDFFGDDAFGDFDFTDEITAKIDRSKHASVAYVDLVKKYPGEITIITLGPLTTIAIALALEPNFLKLTKQHIIMGANIKTNETEFNFKQDPESDWIALNNVNKPSIILPIDTVLSHVFSQEEYINLHNNLDKPIANFLKAAEREAIEKNNNTWTPADGITMAIALRPEIITKYSEVNLTPVLVGDARGSVVVNSNSQIHNAIVVESFDKDAFKSLVSQYLSKSVSKFPLLPLLSFHRFPRHYRSPSTYRQFNE</sequence>
<keyword evidence="4" id="KW-1185">Reference proteome</keyword>
<dbReference type="AlphaFoldDB" id="A0A195C417"/>
<dbReference type="Proteomes" id="UP000078542">
    <property type="component" value="Unassembled WGS sequence"/>
</dbReference>
<dbReference type="GO" id="GO:0016799">
    <property type="term" value="F:hydrolase activity, hydrolyzing N-glycosyl compounds"/>
    <property type="evidence" value="ECO:0007669"/>
    <property type="project" value="InterPro"/>
</dbReference>
<dbReference type="Gene3D" id="3.90.245.10">
    <property type="entry name" value="Ribonucleoside hydrolase-like"/>
    <property type="match status" value="1"/>
</dbReference>
<dbReference type="PANTHER" id="PTHR46190:SF1">
    <property type="entry name" value="SI:CH211-201H21.5"/>
    <property type="match status" value="1"/>
</dbReference>
<comment type="similarity">
    <text evidence="1">Belongs to the IUNH family.</text>
</comment>
<organism evidence="3 4">
    <name type="scientific">Cyphomyrmex costatus</name>
    <dbReference type="NCBI Taxonomy" id="456900"/>
    <lineage>
        <taxon>Eukaryota</taxon>
        <taxon>Metazoa</taxon>
        <taxon>Ecdysozoa</taxon>
        <taxon>Arthropoda</taxon>
        <taxon>Hexapoda</taxon>
        <taxon>Insecta</taxon>
        <taxon>Pterygota</taxon>
        <taxon>Neoptera</taxon>
        <taxon>Endopterygota</taxon>
        <taxon>Hymenoptera</taxon>
        <taxon>Apocrita</taxon>
        <taxon>Aculeata</taxon>
        <taxon>Formicoidea</taxon>
        <taxon>Formicidae</taxon>
        <taxon>Myrmicinae</taxon>
        <taxon>Cyphomyrmex</taxon>
    </lineage>
</organism>
<accession>A0A195C417</accession>
<evidence type="ECO:0000259" key="2">
    <source>
        <dbReference type="Pfam" id="PF01156"/>
    </source>
</evidence>
<gene>
    <name evidence="3" type="ORF">ALC62_14516</name>
</gene>